<dbReference type="GO" id="GO:0046872">
    <property type="term" value="F:metal ion binding"/>
    <property type="evidence" value="ECO:0007669"/>
    <property type="project" value="InterPro"/>
</dbReference>
<gene>
    <name evidence="3" type="ORF">S01H4_23721</name>
</gene>
<dbReference type="InterPro" id="IPR001670">
    <property type="entry name" value="ADH_Fe/GldA"/>
</dbReference>
<comment type="caution">
    <text evidence="3">The sequence shown here is derived from an EMBL/GenBank/DDBJ whole genome shotgun (WGS) entry which is preliminary data.</text>
</comment>
<dbReference type="Pfam" id="PF00465">
    <property type="entry name" value="Fe-ADH"/>
    <property type="match status" value="1"/>
</dbReference>
<reference evidence="3" key="1">
    <citation type="journal article" date="2014" name="Front. Microbiol.">
        <title>High frequency of phylogenetically diverse reductive dehalogenase-homologous genes in deep subseafloor sedimentary metagenomes.</title>
        <authorList>
            <person name="Kawai M."/>
            <person name="Futagami T."/>
            <person name="Toyoda A."/>
            <person name="Takaki Y."/>
            <person name="Nishi S."/>
            <person name="Hori S."/>
            <person name="Arai W."/>
            <person name="Tsubouchi T."/>
            <person name="Morono Y."/>
            <person name="Uchiyama I."/>
            <person name="Ito T."/>
            <person name="Fujiyama A."/>
            <person name="Inagaki F."/>
            <person name="Takami H."/>
        </authorList>
    </citation>
    <scope>NUCLEOTIDE SEQUENCE</scope>
    <source>
        <strain evidence="3">Expedition CK06-06</strain>
    </source>
</reference>
<organism evidence="3">
    <name type="scientific">marine sediment metagenome</name>
    <dbReference type="NCBI Taxonomy" id="412755"/>
    <lineage>
        <taxon>unclassified sequences</taxon>
        <taxon>metagenomes</taxon>
        <taxon>ecological metagenomes</taxon>
    </lineage>
</organism>
<name>X1ACD2_9ZZZZ</name>
<dbReference type="GO" id="GO:0005739">
    <property type="term" value="C:mitochondrion"/>
    <property type="evidence" value="ECO:0007669"/>
    <property type="project" value="TreeGrafter"/>
</dbReference>
<proteinExistence type="predicted"/>
<feature type="non-terminal residue" evidence="3">
    <location>
        <position position="185"/>
    </location>
</feature>
<dbReference type="InterPro" id="IPR039697">
    <property type="entry name" value="Alcohol_dehydrogenase_Fe"/>
</dbReference>
<keyword evidence="1" id="KW-0560">Oxidoreductase</keyword>
<dbReference type="EMBL" id="BART01011047">
    <property type="protein sequence ID" value="GAG80085.1"/>
    <property type="molecule type" value="Genomic_DNA"/>
</dbReference>
<evidence type="ECO:0000313" key="3">
    <source>
        <dbReference type="EMBL" id="GAG80085.1"/>
    </source>
</evidence>
<dbReference type="AlphaFoldDB" id="X1ACD2"/>
<dbReference type="Gene3D" id="3.40.50.1970">
    <property type="match status" value="1"/>
</dbReference>
<dbReference type="PANTHER" id="PTHR11496:SF83">
    <property type="entry name" value="HYDROXYACID-OXOACID TRANSHYDROGENASE, MITOCHONDRIAL"/>
    <property type="match status" value="1"/>
</dbReference>
<evidence type="ECO:0000259" key="2">
    <source>
        <dbReference type="Pfam" id="PF00465"/>
    </source>
</evidence>
<dbReference type="GO" id="GO:0004022">
    <property type="term" value="F:alcohol dehydrogenase (NAD+) activity"/>
    <property type="evidence" value="ECO:0007669"/>
    <property type="project" value="TreeGrafter"/>
</dbReference>
<dbReference type="FunFam" id="3.40.50.1970:FF:000003">
    <property type="entry name" value="Alcohol dehydrogenase, iron-containing"/>
    <property type="match status" value="1"/>
</dbReference>
<feature type="domain" description="Alcohol dehydrogenase iron-type/glycerol dehydrogenase GldA" evidence="2">
    <location>
        <begin position="8"/>
        <end position="176"/>
    </location>
</feature>
<protein>
    <recommendedName>
        <fullName evidence="2">Alcohol dehydrogenase iron-type/glycerol dehydrogenase GldA domain-containing protein</fullName>
    </recommendedName>
</protein>
<sequence>MWYFFSPNIVYGEDALDFLEKIPGNKCFIVTDEGLIKLGYLDILTEKLTKFGKEFKVFSEVESDPHEETVLKAREHCIFYKPDIIIGFGGGSPMDTAKAVRALYEFPNMVVDDLHPFNDELFKLGQKTKMVAIPTTSGTGAETTWSVIINRFEDNYWRKLEQAHKAFAPDIAIVDPIFTVGMPPN</sequence>
<dbReference type="SUPFAM" id="SSF56796">
    <property type="entry name" value="Dehydroquinate synthase-like"/>
    <property type="match status" value="1"/>
</dbReference>
<dbReference type="PANTHER" id="PTHR11496">
    <property type="entry name" value="ALCOHOL DEHYDROGENASE"/>
    <property type="match status" value="1"/>
</dbReference>
<evidence type="ECO:0000256" key="1">
    <source>
        <dbReference type="ARBA" id="ARBA00023002"/>
    </source>
</evidence>
<accession>X1ACD2</accession>